<feature type="region of interest" description="Disordered" evidence="1">
    <location>
        <begin position="87"/>
        <end position="106"/>
    </location>
</feature>
<dbReference type="EMBL" id="JAHRIO010006211">
    <property type="protein sequence ID" value="MEQ2160332.1"/>
    <property type="molecule type" value="Genomic_DNA"/>
</dbReference>
<comment type="caution">
    <text evidence="2">The sequence shown here is derived from an EMBL/GenBank/DDBJ whole genome shotgun (WGS) entry which is preliminary data.</text>
</comment>
<protein>
    <submittedName>
        <fullName evidence="2">Uncharacterized protein</fullName>
    </submittedName>
</protein>
<reference evidence="2 3" key="1">
    <citation type="submission" date="2021-06" db="EMBL/GenBank/DDBJ databases">
        <authorList>
            <person name="Palmer J.M."/>
        </authorList>
    </citation>
    <scope>NUCLEOTIDE SEQUENCE [LARGE SCALE GENOMIC DNA]</scope>
    <source>
        <strain evidence="2 3">GA_2019</strain>
        <tissue evidence="2">Muscle</tissue>
    </source>
</reference>
<feature type="region of interest" description="Disordered" evidence="1">
    <location>
        <begin position="1"/>
        <end position="22"/>
    </location>
</feature>
<evidence type="ECO:0000313" key="3">
    <source>
        <dbReference type="Proteomes" id="UP001476798"/>
    </source>
</evidence>
<keyword evidence="3" id="KW-1185">Reference proteome</keyword>
<name>A0ABV0MQH9_9TELE</name>
<sequence length="106" mass="10956">MSAGGSDGTADKPAALQSKLHHLSPPCGSLSLWLPPPLPKRPQTGAQQPRVTCSHEVLLIQASSCLPGSGSVDQWSSDAFTVQQGEVVGSCGGREPLNQPRKDAGT</sequence>
<organism evidence="2 3">
    <name type="scientific">Goodea atripinnis</name>
    <dbReference type="NCBI Taxonomy" id="208336"/>
    <lineage>
        <taxon>Eukaryota</taxon>
        <taxon>Metazoa</taxon>
        <taxon>Chordata</taxon>
        <taxon>Craniata</taxon>
        <taxon>Vertebrata</taxon>
        <taxon>Euteleostomi</taxon>
        <taxon>Actinopterygii</taxon>
        <taxon>Neopterygii</taxon>
        <taxon>Teleostei</taxon>
        <taxon>Neoteleostei</taxon>
        <taxon>Acanthomorphata</taxon>
        <taxon>Ovalentaria</taxon>
        <taxon>Atherinomorphae</taxon>
        <taxon>Cyprinodontiformes</taxon>
        <taxon>Goodeidae</taxon>
        <taxon>Goodea</taxon>
    </lineage>
</organism>
<evidence type="ECO:0000256" key="1">
    <source>
        <dbReference type="SAM" id="MobiDB-lite"/>
    </source>
</evidence>
<accession>A0ABV0MQH9</accession>
<proteinExistence type="predicted"/>
<dbReference type="Proteomes" id="UP001476798">
    <property type="component" value="Unassembled WGS sequence"/>
</dbReference>
<evidence type="ECO:0000313" key="2">
    <source>
        <dbReference type="EMBL" id="MEQ2160332.1"/>
    </source>
</evidence>
<gene>
    <name evidence="2" type="ORF">GOODEAATRI_032632</name>
</gene>